<evidence type="ECO:0000313" key="2">
    <source>
        <dbReference type="EMBL" id="GAA5196223.1"/>
    </source>
</evidence>
<dbReference type="Proteomes" id="UP001500200">
    <property type="component" value="Unassembled WGS sequence"/>
</dbReference>
<accession>A0ABP9SJ65</accession>
<evidence type="ECO:0000256" key="1">
    <source>
        <dbReference type="SAM" id="MobiDB-lite"/>
    </source>
</evidence>
<dbReference type="RefSeq" id="WP_345449976.1">
    <property type="nucleotide sequence ID" value="NZ_BAABKK010000017.1"/>
</dbReference>
<proteinExistence type="predicted"/>
<name>A0ABP9SJ65_9MICC</name>
<evidence type="ECO:0000313" key="3">
    <source>
        <dbReference type="Proteomes" id="UP001500200"/>
    </source>
</evidence>
<protein>
    <submittedName>
        <fullName evidence="2">Uncharacterized protein</fullName>
    </submittedName>
</protein>
<feature type="compositionally biased region" description="Pro residues" evidence="1">
    <location>
        <begin position="1"/>
        <end position="10"/>
    </location>
</feature>
<sequence length="97" mass="10732">MHKAPSPGPDPHARIAGTGGRPARGLSSDRLRHLHSRDHLAPHGALRCGCGPEALEPEHLIGSLTVAEDQWVPHGCQHVGFVRTRFIYSDRMQRTFR</sequence>
<gene>
    <name evidence="2" type="ORF">GCM10023346_28120</name>
</gene>
<reference evidence="3" key="1">
    <citation type="journal article" date="2019" name="Int. J. Syst. Evol. Microbiol.">
        <title>The Global Catalogue of Microorganisms (GCM) 10K type strain sequencing project: providing services to taxonomists for standard genome sequencing and annotation.</title>
        <authorList>
            <consortium name="The Broad Institute Genomics Platform"/>
            <consortium name="The Broad Institute Genome Sequencing Center for Infectious Disease"/>
            <person name="Wu L."/>
            <person name="Ma J."/>
        </authorList>
    </citation>
    <scope>NUCLEOTIDE SEQUENCE [LARGE SCALE GENOMIC DNA]</scope>
    <source>
        <strain evidence="3">JCM 18514</strain>
    </source>
</reference>
<feature type="region of interest" description="Disordered" evidence="1">
    <location>
        <begin position="1"/>
        <end position="30"/>
    </location>
</feature>
<organism evidence="2 3">
    <name type="scientific">Arthrobacter gyeryongensis</name>
    <dbReference type="NCBI Taxonomy" id="1650592"/>
    <lineage>
        <taxon>Bacteria</taxon>
        <taxon>Bacillati</taxon>
        <taxon>Actinomycetota</taxon>
        <taxon>Actinomycetes</taxon>
        <taxon>Micrococcales</taxon>
        <taxon>Micrococcaceae</taxon>
        <taxon>Arthrobacter</taxon>
    </lineage>
</organism>
<comment type="caution">
    <text evidence="2">The sequence shown here is derived from an EMBL/GenBank/DDBJ whole genome shotgun (WGS) entry which is preliminary data.</text>
</comment>
<dbReference type="EMBL" id="BAABKK010000017">
    <property type="protein sequence ID" value="GAA5196223.1"/>
    <property type="molecule type" value="Genomic_DNA"/>
</dbReference>
<keyword evidence="3" id="KW-1185">Reference proteome</keyword>